<dbReference type="SUPFAM" id="SSF48208">
    <property type="entry name" value="Six-hairpin glycosidases"/>
    <property type="match status" value="1"/>
</dbReference>
<dbReference type="PANTHER" id="PTHR33307:SF6">
    <property type="entry name" value="ALPHA-RHAMNOSIDASE (EUROFUNG)-RELATED"/>
    <property type="match status" value="1"/>
</dbReference>
<evidence type="ECO:0000259" key="6">
    <source>
        <dbReference type="Pfam" id="PF17390"/>
    </source>
</evidence>
<dbReference type="InterPro" id="IPR008928">
    <property type="entry name" value="6-hairpin_glycosidase_sf"/>
</dbReference>
<dbReference type="EMBL" id="JAYMRP010000010">
    <property type="protein sequence ID" value="MFB8773839.1"/>
    <property type="molecule type" value="Genomic_DNA"/>
</dbReference>
<keyword evidence="3" id="KW-0378">Hydrolase</keyword>
<dbReference type="Gene3D" id="2.60.420.10">
    <property type="entry name" value="Maltose phosphorylase, domain 3"/>
    <property type="match status" value="1"/>
</dbReference>
<comment type="caution">
    <text evidence="7">The sequence shown here is derived from an EMBL/GenBank/DDBJ whole genome shotgun (WGS) entry which is preliminary data.</text>
</comment>
<feature type="compositionally biased region" description="Polar residues" evidence="4">
    <location>
        <begin position="378"/>
        <end position="387"/>
    </location>
</feature>
<dbReference type="RefSeq" id="WP_376732614.1">
    <property type="nucleotide sequence ID" value="NZ_JAYMRP010000010.1"/>
</dbReference>
<evidence type="ECO:0000256" key="2">
    <source>
        <dbReference type="ARBA" id="ARBA00012652"/>
    </source>
</evidence>
<proteinExistence type="predicted"/>
<dbReference type="PANTHER" id="PTHR33307">
    <property type="entry name" value="ALPHA-RHAMNOSIDASE (EUROFUNG)"/>
    <property type="match status" value="1"/>
</dbReference>
<evidence type="ECO:0000256" key="3">
    <source>
        <dbReference type="ARBA" id="ARBA00022801"/>
    </source>
</evidence>
<organism evidence="7 8">
    <name type="scientific">Streptomyces broussonetiae</name>
    <dbReference type="NCBI Taxonomy" id="2686304"/>
    <lineage>
        <taxon>Bacteria</taxon>
        <taxon>Bacillati</taxon>
        <taxon>Actinomycetota</taxon>
        <taxon>Actinomycetes</taxon>
        <taxon>Kitasatosporales</taxon>
        <taxon>Streptomycetaceae</taxon>
        <taxon>Streptomyces</taxon>
    </lineage>
</organism>
<keyword evidence="8" id="KW-1185">Reference proteome</keyword>
<dbReference type="Gene3D" id="1.50.10.10">
    <property type="match status" value="1"/>
</dbReference>
<gene>
    <name evidence="7" type="ORF">VSS16_14045</name>
</gene>
<evidence type="ECO:0000259" key="5">
    <source>
        <dbReference type="Pfam" id="PF17389"/>
    </source>
</evidence>
<name>A0ABV5EAH9_9ACTN</name>
<dbReference type="Proteomes" id="UP001585080">
    <property type="component" value="Unassembled WGS sequence"/>
</dbReference>
<dbReference type="InterPro" id="IPR035396">
    <property type="entry name" value="Bac_rhamnosid6H"/>
</dbReference>
<accession>A0ABV5EAH9</accession>
<dbReference type="InterPro" id="IPR035398">
    <property type="entry name" value="Bac_rhamnosid_C"/>
</dbReference>
<dbReference type="Pfam" id="PF17389">
    <property type="entry name" value="Bac_rhamnosid6H"/>
    <property type="match status" value="1"/>
</dbReference>
<dbReference type="EC" id="3.2.1.40" evidence="2"/>
<sequence length="425" mass="47023">MTRQSTGSACTCSGYRQTRNAIPLALGLVPDHARTSVFASLVRDVEARGNHLNTGALGTSVLLRVLCQEGRPDLAHAVATQRTYPGWGYWHDNGADTMWEMWPLDSRSRDHYFQGTVAQWLYENVAGLRPGDAGYATFTVRPDARTGVDWARTSVRTVRGTASAAWSQQEAAFRIEVRVPVGAVADVHVPTTGRDEVRAPDGARHLRTEPGFAVYRVPPRNLALHEWRRGTHGRRTPLRTARHGGLMAQRQQATPPEDGRRTTASRSVPLQLIGKRVRLVLHPSHLVVYDQHVEAARHERLIAKVGCRLGLGHYIEALIRKPGAFPGATALTATSTPSPPDPRCPGVEMRSNMRSTAPPSFRERRAWRRQRRYRACSSGPQRITTPSSRDERRSRTAAQLVGSGWLIGDIATQNESPSAIHFGSF</sequence>
<feature type="domain" description="Alpha-L-rhamnosidase C-terminal" evidence="6">
    <location>
        <begin position="127"/>
        <end position="200"/>
    </location>
</feature>
<dbReference type="Pfam" id="PF17390">
    <property type="entry name" value="Bac_rhamnosid_C"/>
    <property type="match status" value="1"/>
</dbReference>
<dbReference type="InterPro" id="IPR016007">
    <property type="entry name" value="Alpha_rhamnosid"/>
</dbReference>
<evidence type="ECO:0000313" key="8">
    <source>
        <dbReference type="Proteomes" id="UP001585080"/>
    </source>
</evidence>
<comment type="catalytic activity">
    <reaction evidence="1">
        <text>Hydrolysis of terminal non-reducing alpha-L-rhamnose residues in alpha-L-rhamnosides.</text>
        <dbReference type="EC" id="3.2.1.40"/>
    </reaction>
</comment>
<reference evidence="7 8" key="1">
    <citation type="submission" date="2024-01" db="EMBL/GenBank/DDBJ databases">
        <title>Genome mining of biosynthetic gene clusters to explore secondary metabolites of Streptomyces sp.</title>
        <authorList>
            <person name="Baig A."/>
            <person name="Ajitkumar Shintre N."/>
            <person name="Kumar H."/>
            <person name="Anbarasu A."/>
            <person name="Ramaiah S."/>
        </authorList>
    </citation>
    <scope>NUCLEOTIDE SEQUENCE [LARGE SCALE GENOMIC DNA]</scope>
    <source>
        <strain evidence="7 8">A57</strain>
    </source>
</reference>
<evidence type="ECO:0000313" key="7">
    <source>
        <dbReference type="EMBL" id="MFB8773839.1"/>
    </source>
</evidence>
<feature type="region of interest" description="Disordered" evidence="4">
    <location>
        <begin position="331"/>
        <end position="394"/>
    </location>
</feature>
<protein>
    <recommendedName>
        <fullName evidence="2">alpha-L-rhamnosidase</fullName>
        <ecNumber evidence="2">3.2.1.40</ecNumber>
    </recommendedName>
</protein>
<feature type="compositionally biased region" description="Basic residues" evidence="4">
    <location>
        <begin position="365"/>
        <end position="374"/>
    </location>
</feature>
<feature type="region of interest" description="Disordered" evidence="4">
    <location>
        <begin position="235"/>
        <end position="266"/>
    </location>
</feature>
<evidence type="ECO:0000256" key="1">
    <source>
        <dbReference type="ARBA" id="ARBA00001445"/>
    </source>
</evidence>
<feature type="domain" description="Alpha-L-rhamnosidase six-hairpin glycosidase" evidence="5">
    <location>
        <begin position="13"/>
        <end position="125"/>
    </location>
</feature>
<evidence type="ECO:0000256" key="4">
    <source>
        <dbReference type="SAM" id="MobiDB-lite"/>
    </source>
</evidence>
<dbReference type="InterPro" id="IPR012341">
    <property type="entry name" value="6hp_glycosidase-like_sf"/>
</dbReference>